<dbReference type="RefSeq" id="WP_141715052.1">
    <property type="nucleotide sequence ID" value="NZ_FMHV01000002.1"/>
</dbReference>
<dbReference type="InterPro" id="IPR029065">
    <property type="entry name" value="Enolase_C-like"/>
</dbReference>
<dbReference type="OrthoDB" id="5241672at2"/>
<sequence>MRPTDVRVADVTVRFRDVPFAAPLVLSSGPIDGLTEATVTVEVDAAGRHASGTGSVLLSHPWAYGSTGHDDAGDGSTGGSRGNRDTVMRSAVAALAQAVLGSAGDPLSIGAALLDALPDLPLPRLAAEVCLGPVDAAVHDAWARAAGRSAFQLYADPYVPDLSAFLGPDFAGRYPVDYLAPRPPARLPVQWVVGANDPLDGLAGARWLKVKLAGADPAHDAARVMAVQAAAGPGCRLALDPNEGYRTVSDVTALLDALPPGLTVDYVEQPLPRSAAVAPPGNGIPVLLDEGLPDPRRLNEVTGWDGVVVKTCRGQTAALLTYCWARQRGRYVVQQDLTHVGAALEHAAAFATRTVRAVPAFECNSLQYAPAGNDELARRRPELVTVVDGTIDVSGCGREGIR</sequence>
<proteinExistence type="predicted"/>
<dbReference type="Gene3D" id="3.20.20.120">
    <property type="entry name" value="Enolase-like C-terminal domain"/>
    <property type="match status" value="1"/>
</dbReference>
<feature type="domain" description="Enolase C-terminal" evidence="1">
    <location>
        <begin position="204"/>
        <end position="391"/>
    </location>
</feature>
<reference evidence="3" key="1">
    <citation type="submission" date="2016-06" db="EMBL/GenBank/DDBJ databases">
        <authorList>
            <person name="Varghese N."/>
            <person name="Submissions Spin"/>
        </authorList>
    </citation>
    <scope>NUCLEOTIDE SEQUENCE [LARGE SCALE GENOMIC DNA]</scope>
    <source>
        <strain evidence="3">DSM 45431</strain>
    </source>
</reference>
<dbReference type="AlphaFoldDB" id="A0A1C6SAY3"/>
<organism evidence="2 3">
    <name type="scientific">Micromonospora rhizosphaerae</name>
    <dbReference type="NCBI Taxonomy" id="568872"/>
    <lineage>
        <taxon>Bacteria</taxon>
        <taxon>Bacillati</taxon>
        <taxon>Actinomycetota</taxon>
        <taxon>Actinomycetes</taxon>
        <taxon>Micromonosporales</taxon>
        <taxon>Micromonosporaceae</taxon>
        <taxon>Micromonospora</taxon>
    </lineage>
</organism>
<dbReference type="Gene3D" id="3.30.390.10">
    <property type="entry name" value="Enolase-like, N-terminal domain"/>
    <property type="match status" value="1"/>
</dbReference>
<dbReference type="SUPFAM" id="SSF51604">
    <property type="entry name" value="Enolase C-terminal domain-like"/>
    <property type="match status" value="1"/>
</dbReference>
<dbReference type="Proteomes" id="UP000199413">
    <property type="component" value="Unassembled WGS sequence"/>
</dbReference>
<dbReference type="STRING" id="568872.GA0070624_3338"/>
<dbReference type="InterPro" id="IPR036849">
    <property type="entry name" value="Enolase-like_C_sf"/>
</dbReference>
<accession>A0A1C6SAY3</accession>
<keyword evidence="3" id="KW-1185">Reference proteome</keyword>
<dbReference type="InterPro" id="IPR029017">
    <property type="entry name" value="Enolase-like_N"/>
</dbReference>
<dbReference type="Pfam" id="PF13378">
    <property type="entry name" value="MR_MLE_C"/>
    <property type="match status" value="1"/>
</dbReference>
<evidence type="ECO:0000313" key="2">
    <source>
        <dbReference type="EMBL" id="SCL26598.1"/>
    </source>
</evidence>
<dbReference type="EMBL" id="FMHV01000002">
    <property type="protein sequence ID" value="SCL26598.1"/>
    <property type="molecule type" value="Genomic_DNA"/>
</dbReference>
<evidence type="ECO:0000313" key="3">
    <source>
        <dbReference type="Proteomes" id="UP000199413"/>
    </source>
</evidence>
<protein>
    <submittedName>
        <fullName evidence="2">L-alanine-DL-glutamate epimerase</fullName>
    </submittedName>
</protein>
<name>A0A1C6SAY3_9ACTN</name>
<evidence type="ECO:0000259" key="1">
    <source>
        <dbReference type="Pfam" id="PF13378"/>
    </source>
</evidence>
<gene>
    <name evidence="2" type="ORF">GA0070624_3338</name>
</gene>